<dbReference type="EMBL" id="BMOM01000029">
    <property type="protein sequence ID" value="GGM17755.1"/>
    <property type="molecule type" value="Genomic_DNA"/>
</dbReference>
<gene>
    <name evidence="1" type="ORF">GCM10010841_27440</name>
</gene>
<reference evidence="2" key="1">
    <citation type="journal article" date="2019" name="Int. J. Syst. Evol. Microbiol.">
        <title>The Global Catalogue of Microorganisms (GCM) 10K type strain sequencing project: providing services to taxonomists for standard genome sequencing and annotation.</title>
        <authorList>
            <consortium name="The Broad Institute Genomics Platform"/>
            <consortium name="The Broad Institute Genome Sequencing Center for Infectious Disease"/>
            <person name="Wu L."/>
            <person name="Ma J."/>
        </authorList>
    </citation>
    <scope>NUCLEOTIDE SEQUENCE [LARGE SCALE GENOMIC DNA]</scope>
    <source>
        <strain evidence="2">JCM 15443</strain>
    </source>
</reference>
<proteinExistence type="predicted"/>
<name>A0ABQ2GYJ3_9DEIO</name>
<dbReference type="Gene3D" id="2.60.220.30">
    <property type="match status" value="1"/>
</dbReference>
<dbReference type="Proteomes" id="UP000661918">
    <property type="component" value="Unassembled WGS sequence"/>
</dbReference>
<accession>A0ABQ2GYJ3</accession>
<evidence type="ECO:0000313" key="2">
    <source>
        <dbReference type="Proteomes" id="UP000661918"/>
    </source>
</evidence>
<sequence>MDARGGELEALDDAGTSYRLTIPPGALPGPTLITVTPLARVDGLPFHAGLEVGARLEPHGLSFLQPATLVITPARPLNPGVQIPWRVEGERQHLDILAAPVPPTPAQVTFVIRHFSDYGSSSATVTERSAESGRPALEAQEQLGRDLAGASGPQEIRGLYQAYGEQILGPLKAAAPQNCMLAALYLQESHSLLIQAELWGVQDEARSILHDVLGTGLAEDVGRRCLKEQFELCLMGGGDVAGLIQWAVRWEQARQGVGLDPRPLALLGGSVLQTALRDYVQRCARYEVELTSTLNYEGSLPAAQGAISLGPTTLKRQISVYSRLPVVAEVSPEATVTLPAATGPLSYTKYEEAGTGSMETVMAAASCEGSALTTRPGTMRAQLNLVFKVGKQPLTSRLQGLSEELQKLVRRLPVMDPLGGAREVDLEHSTVTVHPGEPTEITKTVCHTTGGLFSKEEESDTWRIEWQQRMGPGADQPEGWTLEPLRPAPGVLARLTQHSDGTQNPVAGIKEALWDLRIDLKHTPKR</sequence>
<organism evidence="1 2">
    <name type="scientific">Deinococcus aerophilus</name>
    <dbReference type="NCBI Taxonomy" id="522488"/>
    <lineage>
        <taxon>Bacteria</taxon>
        <taxon>Thermotogati</taxon>
        <taxon>Deinococcota</taxon>
        <taxon>Deinococci</taxon>
        <taxon>Deinococcales</taxon>
        <taxon>Deinococcaceae</taxon>
        <taxon>Deinococcus</taxon>
    </lineage>
</organism>
<keyword evidence="2" id="KW-1185">Reference proteome</keyword>
<protein>
    <submittedName>
        <fullName evidence="1">Uncharacterized protein</fullName>
    </submittedName>
</protein>
<evidence type="ECO:0000313" key="1">
    <source>
        <dbReference type="EMBL" id="GGM17755.1"/>
    </source>
</evidence>
<comment type="caution">
    <text evidence="1">The sequence shown here is derived from an EMBL/GenBank/DDBJ whole genome shotgun (WGS) entry which is preliminary data.</text>
</comment>